<reference evidence="1" key="1">
    <citation type="submission" date="2021-03" db="EMBL/GenBank/DDBJ databases">
        <title>A new species, PO-11, isolated from a karst cave deposit.</title>
        <authorList>
            <person name="Zhaoxiaoyong W."/>
        </authorList>
    </citation>
    <scope>NUCLEOTIDE SEQUENCE</scope>
    <source>
        <strain evidence="1">PO-11</strain>
    </source>
</reference>
<dbReference type="EMBL" id="JAFNLL010000010">
    <property type="protein sequence ID" value="MBO1267565.1"/>
    <property type="molecule type" value="Genomic_DNA"/>
</dbReference>
<evidence type="ECO:0000313" key="1">
    <source>
        <dbReference type="EMBL" id="MBO1267565.1"/>
    </source>
</evidence>
<gene>
    <name evidence="1" type="ORF">J1902_06125</name>
</gene>
<organism evidence="1 2">
    <name type="scientific">Arthrobacter cavernae</name>
    <dbReference type="NCBI Taxonomy" id="2817681"/>
    <lineage>
        <taxon>Bacteria</taxon>
        <taxon>Bacillati</taxon>
        <taxon>Actinomycetota</taxon>
        <taxon>Actinomycetes</taxon>
        <taxon>Micrococcales</taxon>
        <taxon>Micrococcaceae</taxon>
        <taxon>Arthrobacter</taxon>
    </lineage>
</organism>
<accession>A0A939HFP4</accession>
<sequence>MTNYELHIIADCPNSGPALELYRSVLAEEGRDAEVNVREVTSEDEARELGFHGSPSFIAGGRDVFPSNAEPAVTCRVYPTEHGMAGLPSVDSLRAAVRRNQESIHH</sequence>
<proteinExistence type="predicted"/>
<comment type="caution">
    <text evidence="1">The sequence shown here is derived from an EMBL/GenBank/DDBJ whole genome shotgun (WGS) entry which is preliminary data.</text>
</comment>
<protein>
    <recommendedName>
        <fullName evidence="3">Thioredoxin family protein</fullName>
    </recommendedName>
</protein>
<dbReference type="AlphaFoldDB" id="A0A939HFP4"/>
<evidence type="ECO:0008006" key="3">
    <source>
        <dbReference type="Google" id="ProtNLM"/>
    </source>
</evidence>
<evidence type="ECO:0000313" key="2">
    <source>
        <dbReference type="Proteomes" id="UP000664164"/>
    </source>
</evidence>
<keyword evidence="2" id="KW-1185">Reference proteome</keyword>
<name>A0A939HFP4_9MICC</name>
<dbReference type="RefSeq" id="WP_207615367.1">
    <property type="nucleotide sequence ID" value="NZ_JAFNLL010000010.1"/>
</dbReference>
<dbReference type="Proteomes" id="UP000664164">
    <property type="component" value="Unassembled WGS sequence"/>
</dbReference>